<dbReference type="UniPathway" id="UPA00665"/>
<comment type="subcellular location">
    <subcellularLocation>
        <location evidence="9">Cell membrane</location>
        <topology evidence="9">Multi-pass membrane protein</topology>
    </subcellularLocation>
</comment>
<evidence type="ECO:0000256" key="1">
    <source>
        <dbReference type="ARBA" id="ARBA00006139"/>
    </source>
</evidence>
<dbReference type="InterPro" id="IPR001872">
    <property type="entry name" value="Peptidase_A8"/>
</dbReference>
<dbReference type="NCBIfam" id="TIGR00077">
    <property type="entry name" value="lspA"/>
    <property type="match status" value="1"/>
</dbReference>
<dbReference type="GO" id="GO:0005886">
    <property type="term" value="C:plasma membrane"/>
    <property type="evidence" value="ECO:0007669"/>
    <property type="project" value="UniProtKB-SubCell"/>
</dbReference>
<comment type="similarity">
    <text evidence="1 9 10">Belongs to the peptidase A8 family.</text>
</comment>
<keyword evidence="2 9" id="KW-1003">Cell membrane</keyword>
<dbReference type="Proteomes" id="UP000242502">
    <property type="component" value="Unassembled WGS sequence"/>
</dbReference>
<dbReference type="PRINTS" id="PR00781">
    <property type="entry name" value="LIPOSIGPTASE"/>
</dbReference>
<comment type="function">
    <text evidence="9">This protein specifically catalyzes the removal of signal peptides from prolipoproteins.</text>
</comment>
<evidence type="ECO:0000256" key="10">
    <source>
        <dbReference type="RuleBase" id="RU004181"/>
    </source>
</evidence>
<evidence type="ECO:0000256" key="5">
    <source>
        <dbReference type="ARBA" id="ARBA00022750"/>
    </source>
</evidence>
<dbReference type="HAMAP" id="MF_00161">
    <property type="entry name" value="LspA"/>
    <property type="match status" value="1"/>
</dbReference>
<dbReference type="EMBL" id="MDLC01000003">
    <property type="protein sequence ID" value="ODS24883.1"/>
    <property type="molecule type" value="Genomic_DNA"/>
</dbReference>
<evidence type="ECO:0000256" key="8">
    <source>
        <dbReference type="ARBA" id="ARBA00023136"/>
    </source>
</evidence>
<comment type="caution">
    <text evidence="11">The sequence shown here is derived from an EMBL/GenBank/DDBJ whole genome shotgun (WGS) entry which is preliminary data.</text>
</comment>
<accession>A0A1D2QTL5</accession>
<dbReference type="Pfam" id="PF01252">
    <property type="entry name" value="Peptidase_A8"/>
    <property type="match status" value="1"/>
</dbReference>
<comment type="pathway">
    <text evidence="9">Protein modification; lipoprotein biosynthesis (signal peptide cleavage).</text>
</comment>
<feature type="transmembrane region" description="Helical" evidence="9">
    <location>
        <begin position="76"/>
        <end position="97"/>
    </location>
</feature>
<gene>
    <name evidence="9" type="primary">lspA</name>
    <name evidence="11" type="ORF">AB835_01055</name>
</gene>
<dbReference type="GO" id="GO:0004190">
    <property type="term" value="F:aspartic-type endopeptidase activity"/>
    <property type="evidence" value="ECO:0007669"/>
    <property type="project" value="UniProtKB-UniRule"/>
</dbReference>
<proteinExistence type="inferred from homology"/>
<keyword evidence="5 9" id="KW-0064">Aspartyl protease</keyword>
<dbReference type="STRING" id="62101.AB835_01055"/>
<evidence type="ECO:0000313" key="11">
    <source>
        <dbReference type="EMBL" id="ODS24883.1"/>
    </source>
</evidence>
<evidence type="ECO:0000256" key="9">
    <source>
        <dbReference type="HAMAP-Rule" id="MF_00161"/>
    </source>
</evidence>
<feature type="active site" evidence="9">
    <location>
        <position position="167"/>
    </location>
</feature>
<name>A0A1D2QTL5_9GAMM</name>
<dbReference type="GO" id="GO:0006508">
    <property type="term" value="P:proteolysis"/>
    <property type="evidence" value="ECO:0007669"/>
    <property type="project" value="UniProtKB-KW"/>
</dbReference>
<reference evidence="11 12" key="1">
    <citation type="journal article" date="2016" name="Appl. Environ. Microbiol.">
        <title>Lack of Overt Genome Reduction in the Bryostatin-Producing Bryozoan Symbiont "Candidatus Endobugula sertula".</title>
        <authorList>
            <person name="Miller I.J."/>
            <person name="Vanee N."/>
            <person name="Fong S.S."/>
            <person name="Lim-Fong G.E."/>
            <person name="Kwan J.C."/>
        </authorList>
    </citation>
    <scope>NUCLEOTIDE SEQUENCE [LARGE SCALE GENOMIC DNA]</scope>
    <source>
        <strain evidence="11">AB1-4</strain>
    </source>
</reference>
<dbReference type="PANTHER" id="PTHR33695">
    <property type="entry name" value="LIPOPROTEIN SIGNAL PEPTIDASE"/>
    <property type="match status" value="1"/>
</dbReference>
<keyword evidence="4 9" id="KW-0812">Transmembrane</keyword>
<sequence length="188" mass="21289">MLNLPLTEKLHLQSPSQKIVWFVLALLVVLLDQATKYWANTVLVYAEPVTFLPYFNFTLLYNEGAAFSLLADAGGWQRIVFTGIALLVSIFLVFWILCLHPDKKVETMGLSLVLGGAIGNLWDRIYLGYVVDFIDWFYVTQSNECLPFFYSIFSTQSCHWPAFNIADSAILLGAVCLMIDMLMNGKKE</sequence>
<keyword evidence="6 9" id="KW-0378">Hydrolase</keyword>
<dbReference type="PANTHER" id="PTHR33695:SF1">
    <property type="entry name" value="LIPOPROTEIN SIGNAL PEPTIDASE"/>
    <property type="match status" value="1"/>
</dbReference>
<feature type="transmembrane region" description="Helical" evidence="9">
    <location>
        <begin position="20"/>
        <end position="39"/>
    </location>
</feature>
<keyword evidence="7 9" id="KW-1133">Transmembrane helix</keyword>
<evidence type="ECO:0000256" key="2">
    <source>
        <dbReference type="ARBA" id="ARBA00022475"/>
    </source>
</evidence>
<comment type="catalytic activity">
    <reaction evidence="9">
        <text>Release of signal peptides from bacterial membrane prolipoproteins. Hydrolyzes -Xaa-Yaa-Zaa-|-(S,diacylglyceryl)Cys-, in which Xaa is hydrophobic (preferably Leu), and Yaa (Ala or Ser) and Zaa (Gly or Ala) have small, neutral side chains.</text>
        <dbReference type="EC" id="3.4.23.36"/>
    </reaction>
</comment>
<evidence type="ECO:0000256" key="4">
    <source>
        <dbReference type="ARBA" id="ARBA00022692"/>
    </source>
</evidence>
<dbReference type="AlphaFoldDB" id="A0A1D2QTL5"/>
<dbReference type="EC" id="3.4.23.36" evidence="9"/>
<organism evidence="11 12">
    <name type="scientific">Candidatus Endobugula sertula</name>
    <name type="common">Bugula neritina bacterial symbiont</name>
    <dbReference type="NCBI Taxonomy" id="62101"/>
    <lineage>
        <taxon>Bacteria</taxon>
        <taxon>Pseudomonadati</taxon>
        <taxon>Pseudomonadota</taxon>
        <taxon>Gammaproteobacteria</taxon>
        <taxon>Cellvibrionales</taxon>
        <taxon>Cellvibrionaceae</taxon>
        <taxon>Candidatus Endobugula</taxon>
    </lineage>
</organism>
<feature type="transmembrane region" description="Helical" evidence="9">
    <location>
        <begin position="109"/>
        <end position="127"/>
    </location>
</feature>
<protein>
    <recommendedName>
        <fullName evidence="9">Lipoprotein signal peptidase</fullName>
        <ecNumber evidence="9">3.4.23.36</ecNumber>
    </recommendedName>
    <alternativeName>
        <fullName evidence="9">Prolipoprotein signal peptidase</fullName>
    </alternativeName>
    <alternativeName>
        <fullName evidence="9">Signal peptidase II</fullName>
        <shortName evidence="9">SPase II</shortName>
    </alternativeName>
</protein>
<feature type="active site" evidence="9">
    <location>
        <position position="132"/>
    </location>
</feature>
<keyword evidence="3 9" id="KW-0645">Protease</keyword>
<evidence type="ECO:0000256" key="7">
    <source>
        <dbReference type="ARBA" id="ARBA00022989"/>
    </source>
</evidence>
<feature type="transmembrane region" description="Helical" evidence="9">
    <location>
        <begin position="162"/>
        <end position="183"/>
    </location>
</feature>
<evidence type="ECO:0000256" key="3">
    <source>
        <dbReference type="ARBA" id="ARBA00022670"/>
    </source>
</evidence>
<evidence type="ECO:0000313" key="12">
    <source>
        <dbReference type="Proteomes" id="UP000242502"/>
    </source>
</evidence>
<evidence type="ECO:0000256" key="6">
    <source>
        <dbReference type="ARBA" id="ARBA00022801"/>
    </source>
</evidence>
<keyword evidence="8 9" id="KW-0472">Membrane</keyword>